<proteinExistence type="predicted"/>
<protein>
    <submittedName>
        <fullName evidence="3">Uncharacterized protein</fullName>
    </submittedName>
</protein>
<dbReference type="Proteomes" id="UP000663791">
    <property type="component" value="Unassembled WGS sequence"/>
</dbReference>
<keyword evidence="2" id="KW-0732">Signal</keyword>
<organism evidence="3 4">
    <name type="scientific">Nocardioides faecalis</name>
    <dbReference type="NCBI Taxonomy" id="2803858"/>
    <lineage>
        <taxon>Bacteria</taxon>
        <taxon>Bacillati</taxon>
        <taxon>Actinomycetota</taxon>
        <taxon>Actinomycetes</taxon>
        <taxon>Propionibacteriales</taxon>
        <taxon>Nocardioidaceae</taxon>
        <taxon>Nocardioides</taxon>
    </lineage>
</organism>
<dbReference type="AlphaFoldDB" id="A0A938YCD7"/>
<evidence type="ECO:0000256" key="1">
    <source>
        <dbReference type="SAM" id="MobiDB-lite"/>
    </source>
</evidence>
<feature type="chain" id="PRO_5037450984" evidence="2">
    <location>
        <begin position="30"/>
        <end position="264"/>
    </location>
</feature>
<evidence type="ECO:0000313" key="3">
    <source>
        <dbReference type="EMBL" id="MBM9461760.1"/>
    </source>
</evidence>
<evidence type="ECO:0000256" key="2">
    <source>
        <dbReference type="SAM" id="SignalP"/>
    </source>
</evidence>
<comment type="caution">
    <text evidence="3">The sequence shown here is derived from an EMBL/GenBank/DDBJ whole genome shotgun (WGS) entry which is preliminary data.</text>
</comment>
<feature type="region of interest" description="Disordered" evidence="1">
    <location>
        <begin position="76"/>
        <end position="95"/>
    </location>
</feature>
<dbReference type="RefSeq" id="WP_205293081.1">
    <property type="nucleotide sequence ID" value="NZ_CP074406.1"/>
</dbReference>
<evidence type="ECO:0000313" key="4">
    <source>
        <dbReference type="Proteomes" id="UP000663791"/>
    </source>
</evidence>
<keyword evidence="4" id="KW-1185">Reference proteome</keyword>
<reference evidence="3" key="1">
    <citation type="submission" date="2021-01" db="EMBL/GenBank/DDBJ databases">
        <title>Novel species in genus Nocardioides.</title>
        <authorList>
            <person name="Zhang G."/>
        </authorList>
    </citation>
    <scope>NUCLEOTIDE SEQUENCE</scope>
    <source>
        <strain evidence="3">Zg-536</strain>
    </source>
</reference>
<name>A0A938YCD7_9ACTN</name>
<sequence length="264" mass="27836">MTGSPAPNFLGLLLLPVLALTACSGSDEAASPDGDGAQSQSSPNPSETSDPTAPASPSPADIALAEAALLTLSDFPAGWESVPQPEEDGDDTKEREKIANCVGVSYDTLYSDANAEAESPDFTNEDDETVSVRVVVDTDESTTIENFGIVASPKYRECVSKYMGEAVEESMKDQKDGKVGNLSLNEVSLGNHGDQTVAFRVTIPIEVQGFNLEATGDFALVRVGRALTNVSGMRFDVGSMTTDDFVKFVETATKRLQAALTANP</sequence>
<accession>A0A938YCD7</accession>
<dbReference type="EMBL" id="JAERTX010000026">
    <property type="protein sequence ID" value="MBM9461760.1"/>
    <property type="molecule type" value="Genomic_DNA"/>
</dbReference>
<feature type="compositionally biased region" description="Low complexity" evidence="1">
    <location>
        <begin position="45"/>
        <end position="61"/>
    </location>
</feature>
<feature type="signal peptide" evidence="2">
    <location>
        <begin position="1"/>
        <end position="29"/>
    </location>
</feature>
<feature type="region of interest" description="Disordered" evidence="1">
    <location>
        <begin position="25"/>
        <end position="61"/>
    </location>
</feature>
<gene>
    <name evidence="3" type="ORF">JK386_17855</name>
</gene>